<evidence type="ECO:0000313" key="2">
    <source>
        <dbReference type="Proteomes" id="UP001183604"/>
    </source>
</evidence>
<gene>
    <name evidence="1" type="ORF">J2S69_000558</name>
</gene>
<protein>
    <submittedName>
        <fullName evidence="1">Uncharacterized protein</fullName>
    </submittedName>
</protein>
<dbReference type="InterPro" id="IPR058009">
    <property type="entry name" value="TTP_Phage_16"/>
</dbReference>
<reference evidence="1 2" key="1">
    <citation type="submission" date="2023-07" db="EMBL/GenBank/DDBJ databases">
        <title>Sequencing the genomes of 1000 actinobacteria strains.</title>
        <authorList>
            <person name="Klenk H.-P."/>
        </authorList>
    </citation>
    <scope>NUCLEOTIDE SEQUENCE [LARGE SCALE GENOMIC DNA]</scope>
    <source>
        <strain evidence="1 2">DSM 44724</strain>
    </source>
</reference>
<accession>A0ABU2AI35</accession>
<name>A0ABU2AI35_9ACTN</name>
<dbReference type="Proteomes" id="UP001183604">
    <property type="component" value="Unassembled WGS sequence"/>
</dbReference>
<dbReference type="EMBL" id="JAVDYD010000001">
    <property type="protein sequence ID" value="MDR7336839.1"/>
    <property type="molecule type" value="Genomic_DNA"/>
</dbReference>
<keyword evidence="2" id="KW-1185">Reference proteome</keyword>
<comment type="caution">
    <text evidence="1">The sequence shown here is derived from an EMBL/GenBank/DDBJ whole genome shotgun (WGS) entry which is preliminary data.</text>
</comment>
<dbReference type="Pfam" id="PF25595">
    <property type="entry name" value="Phage_TTP_16"/>
    <property type="match status" value="1"/>
</dbReference>
<evidence type="ECO:0000313" key="1">
    <source>
        <dbReference type="EMBL" id="MDR7336839.1"/>
    </source>
</evidence>
<proteinExistence type="predicted"/>
<sequence>MTAPAIGQVDRYLAAGTTQIYWVGSIAVASAPTRLELDAGWDLSWEVADTGGWLATPTYNETTRFSAQNATSKPGVLGTDGTSLMMYADRAGDDIRAVLAKGANGNIVVFHGGDVKGRLMDVWPVQVACVWQPVNVGDSPAMIPVDFAVTGDVKPGLTVP</sequence>
<organism evidence="1 2">
    <name type="scientific">Glycomyces lechevalierae</name>
    <dbReference type="NCBI Taxonomy" id="256034"/>
    <lineage>
        <taxon>Bacteria</taxon>
        <taxon>Bacillati</taxon>
        <taxon>Actinomycetota</taxon>
        <taxon>Actinomycetes</taxon>
        <taxon>Glycomycetales</taxon>
        <taxon>Glycomycetaceae</taxon>
        <taxon>Glycomyces</taxon>
    </lineage>
</organism>
<dbReference type="RefSeq" id="WP_310283841.1">
    <property type="nucleotide sequence ID" value="NZ_BAAAOM010000002.1"/>
</dbReference>